<protein>
    <submittedName>
        <fullName evidence="4">LPXTG-motif cell wall anchor domain-containing protein</fullName>
    </submittedName>
</protein>
<accession>A0A2H1IWT6</accession>
<feature type="compositionally biased region" description="Acidic residues" evidence="1">
    <location>
        <begin position="371"/>
        <end position="400"/>
    </location>
</feature>
<feature type="transmembrane region" description="Helical" evidence="2">
    <location>
        <begin position="416"/>
        <end position="435"/>
    </location>
</feature>
<keyword evidence="3" id="KW-0732">Signal</keyword>
<dbReference type="NCBIfam" id="TIGR01167">
    <property type="entry name" value="LPXTG_anchor"/>
    <property type="match status" value="1"/>
</dbReference>
<feature type="region of interest" description="Disordered" evidence="1">
    <location>
        <begin position="269"/>
        <end position="290"/>
    </location>
</feature>
<feature type="chain" id="PRO_5013601292" evidence="3">
    <location>
        <begin position="25"/>
        <end position="449"/>
    </location>
</feature>
<keyword evidence="2" id="KW-0472">Membrane</keyword>
<feature type="signal peptide" evidence="3">
    <location>
        <begin position="1"/>
        <end position="24"/>
    </location>
</feature>
<keyword evidence="2" id="KW-0812">Transmembrane</keyword>
<feature type="region of interest" description="Disordered" evidence="1">
    <location>
        <begin position="371"/>
        <end position="414"/>
    </location>
</feature>
<evidence type="ECO:0000256" key="3">
    <source>
        <dbReference type="SAM" id="SignalP"/>
    </source>
</evidence>
<evidence type="ECO:0000313" key="4">
    <source>
        <dbReference type="EMBL" id="SMX79624.1"/>
    </source>
</evidence>
<evidence type="ECO:0000313" key="5">
    <source>
        <dbReference type="Proteomes" id="UP000234641"/>
    </source>
</evidence>
<feature type="compositionally biased region" description="Low complexity" evidence="1">
    <location>
        <begin position="27"/>
        <end position="58"/>
    </location>
</feature>
<keyword evidence="2" id="KW-1133">Transmembrane helix</keyword>
<evidence type="ECO:0000256" key="2">
    <source>
        <dbReference type="SAM" id="Phobius"/>
    </source>
</evidence>
<organism evidence="4 5">
    <name type="scientific">Brevibacterium linens ATCC 9172</name>
    <dbReference type="NCBI Taxonomy" id="1255617"/>
    <lineage>
        <taxon>Bacteria</taxon>
        <taxon>Bacillati</taxon>
        <taxon>Actinomycetota</taxon>
        <taxon>Actinomycetes</taxon>
        <taxon>Micrococcales</taxon>
        <taxon>Brevibacteriaceae</taxon>
        <taxon>Brevibacterium</taxon>
    </lineage>
</organism>
<name>A0A2H1IWT6_BRELN</name>
<evidence type="ECO:0000256" key="1">
    <source>
        <dbReference type="SAM" id="MobiDB-lite"/>
    </source>
</evidence>
<gene>
    <name evidence="4" type="ORF">BLIN9172_01516</name>
</gene>
<dbReference type="Proteomes" id="UP000234641">
    <property type="component" value="Unassembled WGS sequence"/>
</dbReference>
<feature type="region of interest" description="Disordered" evidence="1">
    <location>
        <begin position="27"/>
        <end position="66"/>
    </location>
</feature>
<dbReference type="RefSeq" id="WP_101554514.1">
    <property type="nucleotide sequence ID" value="NZ_FXYY01000007.1"/>
</dbReference>
<dbReference type="EMBL" id="FXYY01000007">
    <property type="protein sequence ID" value="SMX79624.1"/>
    <property type="molecule type" value="Genomic_DNA"/>
</dbReference>
<dbReference type="AlphaFoldDB" id="A0A2H1IWT6"/>
<reference evidence="4 5" key="1">
    <citation type="submission" date="2017-03" db="EMBL/GenBank/DDBJ databases">
        <authorList>
            <person name="Afonso C.L."/>
            <person name="Miller P.J."/>
            <person name="Scott M.A."/>
            <person name="Spackman E."/>
            <person name="Goraichik I."/>
            <person name="Dimitrov K.M."/>
            <person name="Suarez D.L."/>
            <person name="Swayne D.E."/>
        </authorList>
    </citation>
    <scope>NUCLEOTIDE SEQUENCE [LARGE SCALE GENOMIC DNA]</scope>
    <source>
        <strain evidence="4 5">ATCC 9172</strain>
    </source>
</reference>
<proteinExistence type="predicted"/>
<sequence length="449" mass="45905">MKKLALAPAVAIAITGLAASPVIAAPEAPASAPSADTQPTAAPAALKAQAGTAKAQAADEAEVSLSTEKLSQADFGNAEKGVDIVGAGLEAEHDYTITVTPTSGQNVEALETTSTTNAEGALSHKIYGADDPAFVGTYDVVVTDSADNNISFQMSFEVNAGESDEPEAPEVDPKVSLNTDKISQSEFNENGIEVTGEGFTPNGKVTVVGGNATSPFATQEVTADAEGKIAATTLKFEGDEALPAGDYSVWGVDQETETNSPAQDFTITEDETEEPTAPAEEAKLTVSPESITPADFVKEDKGVTLAVENCEPGEDVRFLVNPKGESSVTAFDETVQADDEGKANVNVYGTSASNASAYIGDYDVTVTCGDDELTGDFSVEDDPNAGGGDGDEDGNDDGDNSDAGNGGDLPRTGTELTGLVGGAGLLLIGGVAVAMTMRRKKVAQDPAEF</sequence>